<dbReference type="InterPro" id="IPR001763">
    <property type="entry name" value="Rhodanese-like_dom"/>
</dbReference>
<sequence length="95" mass="10608">MDLKELLSGDNYHLIDVREPMELDVDGSVEGATNIPLDEIEVRKQEIENLAGPKIFFCKSGQRSQKAADYFKEQGLTEVYNGGGYEDVKAALEAR</sequence>
<dbReference type="SUPFAM" id="SSF52821">
    <property type="entry name" value="Rhodanese/Cell cycle control phosphatase"/>
    <property type="match status" value="1"/>
</dbReference>
<name>A0A1M6GH18_9FLAO</name>
<keyword evidence="4" id="KW-1185">Reference proteome</keyword>
<dbReference type="InterPro" id="IPR050229">
    <property type="entry name" value="GlpE_sulfurtransferase"/>
</dbReference>
<evidence type="ECO:0000313" key="3">
    <source>
        <dbReference type="EMBL" id="SHJ09240.1"/>
    </source>
</evidence>
<dbReference type="InterPro" id="IPR036873">
    <property type="entry name" value="Rhodanese-like_dom_sf"/>
</dbReference>
<dbReference type="STRING" id="1118202.SAMN05443429_10910"/>
<gene>
    <name evidence="2" type="ORF">IMZ16_02695</name>
    <name evidence="3" type="ORF">SAMN05443429_10910</name>
</gene>
<evidence type="ECO:0000259" key="1">
    <source>
        <dbReference type="PROSITE" id="PS50206"/>
    </source>
</evidence>
<reference evidence="3 4" key="1">
    <citation type="submission" date="2016-11" db="EMBL/GenBank/DDBJ databases">
        <authorList>
            <person name="Jaros S."/>
            <person name="Januszkiewicz K."/>
            <person name="Wedrychowicz H."/>
        </authorList>
    </citation>
    <scope>NUCLEOTIDE SEQUENCE [LARGE SCALE GENOMIC DNA]</scope>
    <source>
        <strain evidence="3 4">DSM 25479</strain>
    </source>
</reference>
<organism evidence="3 4">
    <name type="scientific">Cruoricaptor ignavus</name>
    <dbReference type="NCBI Taxonomy" id="1118202"/>
    <lineage>
        <taxon>Bacteria</taxon>
        <taxon>Pseudomonadati</taxon>
        <taxon>Bacteroidota</taxon>
        <taxon>Flavobacteriia</taxon>
        <taxon>Flavobacteriales</taxon>
        <taxon>Weeksellaceae</taxon>
        <taxon>Cruoricaptor</taxon>
    </lineage>
</organism>
<dbReference type="Proteomes" id="UP000593605">
    <property type="component" value="Chromosome"/>
</dbReference>
<dbReference type="EMBL" id="FQYI01000009">
    <property type="protein sequence ID" value="SHJ09240.1"/>
    <property type="molecule type" value="Genomic_DNA"/>
</dbReference>
<proteinExistence type="predicted"/>
<dbReference type="AlphaFoldDB" id="A0A1M6GH18"/>
<protein>
    <submittedName>
        <fullName evidence="2">Rhodanese-like domain-containing protein</fullName>
    </submittedName>
    <submittedName>
        <fullName evidence="3">Rhodanese-related sulfurtransferase</fullName>
    </submittedName>
</protein>
<feature type="domain" description="Rhodanese" evidence="1">
    <location>
        <begin position="8"/>
        <end position="93"/>
    </location>
</feature>
<evidence type="ECO:0000313" key="4">
    <source>
        <dbReference type="Proteomes" id="UP000184335"/>
    </source>
</evidence>
<keyword evidence="3" id="KW-0808">Transferase</keyword>
<evidence type="ECO:0000313" key="2">
    <source>
        <dbReference type="EMBL" id="QOR74818.1"/>
    </source>
</evidence>
<dbReference type="EMBL" id="CP063145">
    <property type="protein sequence ID" value="QOR74818.1"/>
    <property type="molecule type" value="Genomic_DNA"/>
</dbReference>
<evidence type="ECO:0000313" key="5">
    <source>
        <dbReference type="Proteomes" id="UP000593605"/>
    </source>
</evidence>
<dbReference type="Gene3D" id="3.40.250.10">
    <property type="entry name" value="Rhodanese-like domain"/>
    <property type="match status" value="1"/>
</dbReference>
<reference evidence="2 5" key="2">
    <citation type="submission" date="2020-10" db="EMBL/GenBank/DDBJ databases">
        <title>Complete genome of Cruoricapor ignavus strain M1214 isolated from the blood culture of a febrile patient.</title>
        <authorList>
            <person name="Guglielmino C.J.D."/>
        </authorList>
    </citation>
    <scope>NUCLEOTIDE SEQUENCE [LARGE SCALE GENOMIC DNA]</scope>
    <source>
        <strain evidence="2 5">M1214</strain>
    </source>
</reference>
<dbReference type="KEGG" id="civ:IMZ16_02695"/>
<dbReference type="OrthoDB" id="9800872at2"/>
<dbReference type="CDD" id="cd00158">
    <property type="entry name" value="RHOD"/>
    <property type="match status" value="1"/>
</dbReference>
<dbReference type="SMART" id="SM00450">
    <property type="entry name" value="RHOD"/>
    <property type="match status" value="1"/>
</dbReference>
<dbReference type="PROSITE" id="PS50206">
    <property type="entry name" value="RHODANESE_3"/>
    <property type="match status" value="1"/>
</dbReference>
<dbReference type="PANTHER" id="PTHR43031:SF18">
    <property type="entry name" value="RHODANESE-RELATED SULFURTRANSFERASES"/>
    <property type="match status" value="1"/>
</dbReference>
<dbReference type="Proteomes" id="UP000184335">
    <property type="component" value="Unassembled WGS sequence"/>
</dbReference>
<dbReference type="PANTHER" id="PTHR43031">
    <property type="entry name" value="FAD-DEPENDENT OXIDOREDUCTASE"/>
    <property type="match status" value="1"/>
</dbReference>
<accession>A0A1M6GH18</accession>
<dbReference type="GO" id="GO:0016740">
    <property type="term" value="F:transferase activity"/>
    <property type="evidence" value="ECO:0007669"/>
    <property type="project" value="UniProtKB-KW"/>
</dbReference>
<dbReference type="RefSeq" id="WP_073180373.1">
    <property type="nucleotide sequence ID" value="NZ_CP063145.1"/>
</dbReference>
<dbReference type="Pfam" id="PF00581">
    <property type="entry name" value="Rhodanese"/>
    <property type="match status" value="1"/>
</dbReference>